<dbReference type="Gene3D" id="1.10.3330.10">
    <property type="entry name" value="Oxo-4-hydroxy-4-carboxy-5-ureidoimidazoline decarboxylase"/>
    <property type="match status" value="1"/>
</dbReference>
<organism evidence="8 9">
    <name type="scientific">Acidocella aminolytica 101 = DSM 11237</name>
    <dbReference type="NCBI Taxonomy" id="1120923"/>
    <lineage>
        <taxon>Bacteria</taxon>
        <taxon>Pseudomonadati</taxon>
        <taxon>Pseudomonadota</taxon>
        <taxon>Alphaproteobacteria</taxon>
        <taxon>Acetobacterales</taxon>
        <taxon>Acidocellaceae</taxon>
        <taxon>Acidocella</taxon>
    </lineage>
</organism>
<dbReference type="PANTHER" id="PTHR43466:SF1">
    <property type="entry name" value="2-OXO-4-HYDROXY-4-CARBOXY-5-UREIDOIMIDAZOLINE DECARBOXYLASE-RELATED"/>
    <property type="match status" value="1"/>
</dbReference>
<evidence type="ECO:0000259" key="7">
    <source>
        <dbReference type="Pfam" id="PF09349"/>
    </source>
</evidence>
<dbReference type="InterPro" id="IPR018020">
    <property type="entry name" value="OHCU_decarboxylase"/>
</dbReference>
<evidence type="ECO:0000256" key="1">
    <source>
        <dbReference type="ARBA" id="ARBA00001163"/>
    </source>
</evidence>
<dbReference type="RefSeq" id="WP_241869333.1">
    <property type="nucleotide sequence ID" value="NZ_BANC01000025.1"/>
</dbReference>
<dbReference type="GO" id="GO:0006144">
    <property type="term" value="P:purine nucleobase metabolic process"/>
    <property type="evidence" value="ECO:0007669"/>
    <property type="project" value="UniProtKB-KW"/>
</dbReference>
<keyword evidence="9" id="KW-1185">Reference proteome</keyword>
<evidence type="ECO:0000256" key="5">
    <source>
        <dbReference type="ARBA" id="ARBA00022793"/>
    </source>
</evidence>
<dbReference type="InterPro" id="IPR017580">
    <property type="entry name" value="OHCU_decarboxylase-1"/>
</dbReference>
<dbReference type="Proteomes" id="UP000032668">
    <property type="component" value="Unassembled WGS sequence"/>
</dbReference>
<evidence type="ECO:0000256" key="3">
    <source>
        <dbReference type="ARBA" id="ARBA00012257"/>
    </source>
</evidence>
<dbReference type="NCBIfam" id="TIGR03164">
    <property type="entry name" value="UHCUDC"/>
    <property type="match status" value="1"/>
</dbReference>
<dbReference type="SUPFAM" id="SSF158694">
    <property type="entry name" value="UraD-Like"/>
    <property type="match status" value="1"/>
</dbReference>
<keyword evidence="6" id="KW-0456">Lyase</keyword>
<dbReference type="GO" id="GO:0051997">
    <property type="term" value="F:2-oxo-4-hydroxy-4-carboxy-5-ureidoimidazoline decarboxylase activity"/>
    <property type="evidence" value="ECO:0007669"/>
    <property type="project" value="UniProtKB-EC"/>
</dbReference>
<evidence type="ECO:0000313" key="9">
    <source>
        <dbReference type="Proteomes" id="UP000032668"/>
    </source>
</evidence>
<dbReference type="STRING" id="1120923.SAMN02746095_02010"/>
<comment type="caution">
    <text evidence="8">The sequence shown here is derived from an EMBL/GenBank/DDBJ whole genome shotgun (WGS) entry which is preliminary data.</text>
</comment>
<protein>
    <recommendedName>
        <fullName evidence="3">2-oxo-4-hydroxy-4-carboxy-5-ureidoimidazoline decarboxylase</fullName>
        <ecNumber evidence="3">4.1.1.97</ecNumber>
    </recommendedName>
</protein>
<keyword evidence="5" id="KW-0210">Decarboxylase</keyword>
<proteinExistence type="predicted"/>
<dbReference type="PANTHER" id="PTHR43466">
    <property type="entry name" value="2-OXO-4-HYDROXY-4-CARBOXY-5-UREIDOIMIDAZOLINE DECARBOXYLASE-RELATED"/>
    <property type="match status" value="1"/>
</dbReference>
<dbReference type="EC" id="4.1.1.97" evidence="3"/>
<evidence type="ECO:0000313" key="8">
    <source>
        <dbReference type="EMBL" id="GAN79614.1"/>
    </source>
</evidence>
<evidence type="ECO:0000256" key="6">
    <source>
        <dbReference type="ARBA" id="ARBA00023239"/>
    </source>
</evidence>
<reference evidence="8 9" key="1">
    <citation type="submission" date="2012-11" db="EMBL/GenBank/DDBJ databases">
        <title>Whole genome sequence of Acidocella aminolytica 101 = DSM 11237.</title>
        <authorList>
            <person name="Azuma Y."/>
            <person name="Higashiura N."/>
            <person name="Hirakawa H."/>
            <person name="Matsushita K."/>
        </authorList>
    </citation>
    <scope>NUCLEOTIDE SEQUENCE [LARGE SCALE GENOMIC DNA]</scope>
    <source>
        <strain evidence="9">101 / DSM 11237</strain>
    </source>
</reference>
<dbReference type="EMBL" id="BANC01000025">
    <property type="protein sequence ID" value="GAN79614.1"/>
    <property type="molecule type" value="Genomic_DNA"/>
</dbReference>
<dbReference type="Pfam" id="PF09349">
    <property type="entry name" value="OHCU_decarbox"/>
    <property type="match status" value="1"/>
</dbReference>
<keyword evidence="4" id="KW-0659">Purine metabolism</keyword>
<evidence type="ECO:0000256" key="4">
    <source>
        <dbReference type="ARBA" id="ARBA00022631"/>
    </source>
</evidence>
<evidence type="ECO:0000256" key="2">
    <source>
        <dbReference type="ARBA" id="ARBA00004754"/>
    </source>
</evidence>
<name>A0A0D6PFK4_9PROT</name>
<comment type="pathway">
    <text evidence="2">Purine metabolism; urate degradation; (S)-allantoin from urate: step 3/3.</text>
</comment>
<dbReference type="UniPathway" id="UPA00394">
    <property type="reaction ID" value="UER00652"/>
</dbReference>
<dbReference type="InterPro" id="IPR036778">
    <property type="entry name" value="OHCU_decarboxylase_sf"/>
</dbReference>
<dbReference type="GO" id="GO:0000255">
    <property type="term" value="P:allantoin metabolic process"/>
    <property type="evidence" value="ECO:0007669"/>
    <property type="project" value="InterPro"/>
</dbReference>
<feature type="domain" description="Oxo-4-hydroxy-4-carboxy-5-ureidoimidazoline decarboxylase" evidence="7">
    <location>
        <begin position="6"/>
        <end position="151"/>
    </location>
</feature>
<dbReference type="GO" id="GO:0019628">
    <property type="term" value="P:urate catabolic process"/>
    <property type="evidence" value="ECO:0007669"/>
    <property type="project" value="UniProtKB-UniPathway"/>
</dbReference>
<dbReference type="AlphaFoldDB" id="A0A0D6PFK4"/>
<comment type="catalytic activity">
    <reaction evidence="1">
        <text>5-hydroxy-2-oxo-4-ureido-2,5-dihydro-1H-imidazole-5-carboxylate + H(+) = (S)-allantoin + CO2</text>
        <dbReference type="Rhea" id="RHEA:26301"/>
        <dbReference type="ChEBI" id="CHEBI:15378"/>
        <dbReference type="ChEBI" id="CHEBI:15678"/>
        <dbReference type="ChEBI" id="CHEBI:16526"/>
        <dbReference type="ChEBI" id="CHEBI:58639"/>
        <dbReference type="EC" id="4.1.1.97"/>
    </reaction>
</comment>
<sequence>MITAADPFLSLFEHSPWVVERAFSAAPFADKAALHAALMQVVEDATPAEQLALIRAHPELGAREVPLTEASQAEQQGAGLRALTPEEFARFTALNTAYREKFGFPFIVCVRLQPGKAAILDQFAKRLDNDADMEQAQALREIGSITWLRLQDINP</sequence>
<gene>
    <name evidence="8" type="ORF">Aam_025_002</name>
</gene>
<accession>A0A0D6PFK4</accession>